<keyword evidence="1" id="KW-0732">Signal</keyword>
<dbReference type="RefSeq" id="WP_054357033.1">
    <property type="nucleotide sequence ID" value="NZ_JAPCYQ010000001.1"/>
</dbReference>
<protein>
    <recommendedName>
        <fullName evidence="4">Rap1a immunity protein domain-containing protein</fullName>
    </recommendedName>
</protein>
<evidence type="ECO:0000313" key="2">
    <source>
        <dbReference type="EMBL" id="KPL50870.1"/>
    </source>
</evidence>
<name>A0A0P6VL68_9HYPH</name>
<evidence type="ECO:0008006" key="4">
    <source>
        <dbReference type="Google" id="ProtNLM"/>
    </source>
</evidence>
<evidence type="ECO:0000313" key="3">
    <source>
        <dbReference type="Proteomes" id="UP000048984"/>
    </source>
</evidence>
<proteinExistence type="predicted"/>
<gene>
    <name evidence="2" type="ORF">ABB55_00365</name>
</gene>
<comment type="caution">
    <text evidence="2">The sequence shown here is derived from an EMBL/GenBank/DDBJ whole genome shotgun (WGS) entry which is preliminary data.</text>
</comment>
<dbReference type="STRING" id="665126.ABB55_00365"/>
<dbReference type="AlphaFoldDB" id="A0A0P6VL68"/>
<reference evidence="2 3" key="2">
    <citation type="submission" date="2015-10" db="EMBL/GenBank/DDBJ databases">
        <title>Draft Genome Sequence of Prosthecomicrobium hirschii ATCC 27832.</title>
        <authorList>
            <person name="Daniel J."/>
            <person name="Givan S.A."/>
            <person name="Brun Y.V."/>
            <person name="Brown P.J."/>
        </authorList>
    </citation>
    <scope>NUCLEOTIDE SEQUENCE [LARGE SCALE GENOMIC DNA]</scope>
    <source>
        <strain evidence="2 3">16</strain>
    </source>
</reference>
<evidence type="ECO:0000256" key="1">
    <source>
        <dbReference type="SAM" id="SignalP"/>
    </source>
</evidence>
<sequence>MSSRLATCSRLAVAAVLLLAPLAPAAAEGIPEKPVTRDLVRRSLADYCIYGLNGREGVDKGKLVDSCTCAAERFLKTVKDPDIATLTELPDAWIRTVTETSARCPK</sequence>
<reference evidence="2 3" key="1">
    <citation type="submission" date="2015-09" db="EMBL/GenBank/DDBJ databases">
        <authorList>
            <person name="Jackson K.R."/>
            <person name="Lunt B.L."/>
            <person name="Fisher J.N.B."/>
            <person name="Gardner A.V."/>
            <person name="Bailey M.E."/>
            <person name="Deus L.M."/>
            <person name="Earl A.S."/>
            <person name="Gibby P.D."/>
            <person name="Hartmann K.A."/>
            <person name="Liu J.E."/>
            <person name="Manci A.M."/>
            <person name="Nielsen D.A."/>
            <person name="Solomon M.B."/>
            <person name="Breakwell D.P."/>
            <person name="Burnett S.H."/>
            <person name="Grose J.H."/>
        </authorList>
    </citation>
    <scope>NUCLEOTIDE SEQUENCE [LARGE SCALE GENOMIC DNA]</scope>
    <source>
        <strain evidence="2 3">16</strain>
    </source>
</reference>
<dbReference type="Proteomes" id="UP000048984">
    <property type="component" value="Unassembled WGS sequence"/>
</dbReference>
<organism evidence="2 3">
    <name type="scientific">Prosthecodimorpha hirschii</name>
    <dbReference type="NCBI Taxonomy" id="665126"/>
    <lineage>
        <taxon>Bacteria</taxon>
        <taxon>Pseudomonadati</taxon>
        <taxon>Pseudomonadota</taxon>
        <taxon>Alphaproteobacteria</taxon>
        <taxon>Hyphomicrobiales</taxon>
        <taxon>Ancalomicrobiaceae</taxon>
        <taxon>Prosthecodimorpha</taxon>
    </lineage>
</organism>
<dbReference type="EMBL" id="LJYW01000001">
    <property type="protein sequence ID" value="KPL50870.1"/>
    <property type="molecule type" value="Genomic_DNA"/>
</dbReference>
<keyword evidence="3" id="KW-1185">Reference proteome</keyword>
<feature type="signal peptide" evidence="1">
    <location>
        <begin position="1"/>
        <end position="25"/>
    </location>
</feature>
<feature type="chain" id="PRO_5006131608" description="Rap1a immunity protein domain-containing protein" evidence="1">
    <location>
        <begin position="26"/>
        <end position="106"/>
    </location>
</feature>
<accession>A0A0P6VL68</accession>